<dbReference type="EMBL" id="DMAI01000003">
    <property type="protein sequence ID" value="HAE45825.1"/>
    <property type="molecule type" value="Genomic_DNA"/>
</dbReference>
<evidence type="ECO:0000313" key="1">
    <source>
        <dbReference type="EMBL" id="HAE45825.1"/>
    </source>
</evidence>
<comment type="caution">
    <text evidence="1">The sequence shown here is derived from an EMBL/GenBank/DDBJ whole genome shotgun (WGS) entry which is preliminary data.</text>
</comment>
<gene>
    <name evidence="1" type="ORF">DCK97_00235</name>
</gene>
<accession>A0A3B9IDD3</accession>
<dbReference type="Proteomes" id="UP000257706">
    <property type="component" value="Unassembled WGS sequence"/>
</dbReference>
<sequence length="70" mass="7790">MTPSTEIRELVSRLDKAAPTEIPAHEWEQVVALLLCIAARVREMEIDLAARVARERAAAGMGKVIPLRRL</sequence>
<evidence type="ECO:0000313" key="2">
    <source>
        <dbReference type="Proteomes" id="UP000257706"/>
    </source>
</evidence>
<reference evidence="1 2" key="1">
    <citation type="journal article" date="2018" name="Nat. Biotechnol.">
        <title>A standardized bacterial taxonomy based on genome phylogeny substantially revises the tree of life.</title>
        <authorList>
            <person name="Parks D.H."/>
            <person name="Chuvochina M."/>
            <person name="Waite D.W."/>
            <person name="Rinke C."/>
            <person name="Skarshewski A."/>
            <person name="Chaumeil P.A."/>
            <person name="Hugenholtz P."/>
        </authorList>
    </citation>
    <scope>NUCLEOTIDE SEQUENCE [LARGE SCALE GENOMIC DNA]</scope>
    <source>
        <strain evidence="1">UBA8739</strain>
    </source>
</reference>
<organism evidence="1 2">
    <name type="scientific">Tistrella mobilis</name>
    <dbReference type="NCBI Taxonomy" id="171437"/>
    <lineage>
        <taxon>Bacteria</taxon>
        <taxon>Pseudomonadati</taxon>
        <taxon>Pseudomonadota</taxon>
        <taxon>Alphaproteobacteria</taxon>
        <taxon>Geminicoccales</taxon>
        <taxon>Geminicoccaceae</taxon>
        <taxon>Tistrella</taxon>
    </lineage>
</organism>
<protein>
    <submittedName>
        <fullName evidence="1">Uncharacterized protein</fullName>
    </submittedName>
</protein>
<proteinExistence type="predicted"/>
<name>A0A3B9IDD3_9PROT</name>
<dbReference type="AlphaFoldDB" id="A0A3B9IDD3"/>